<dbReference type="EMBL" id="FNJI01000023">
    <property type="protein sequence ID" value="SDP51979.1"/>
    <property type="molecule type" value="Genomic_DNA"/>
</dbReference>
<name>A0A1H0TD96_9BACT</name>
<dbReference type="InterPro" id="IPR037171">
    <property type="entry name" value="NagB/RpiA_transferase-like"/>
</dbReference>
<dbReference type="SUPFAM" id="SSF100950">
    <property type="entry name" value="NagB/RpiA/CoA transferase-like"/>
    <property type="match status" value="1"/>
</dbReference>
<reference evidence="1 2" key="1">
    <citation type="submission" date="2016-10" db="EMBL/GenBank/DDBJ databases">
        <authorList>
            <person name="de Groot N.N."/>
        </authorList>
    </citation>
    <scope>NUCLEOTIDE SEQUENCE [LARGE SCALE GENOMIC DNA]</scope>
    <source>
        <strain evidence="1 2">DSM 12130</strain>
    </source>
</reference>
<keyword evidence="2" id="KW-1185">Reference proteome</keyword>
<sequence length="325" mass="36120">MTTRSEKLMDLSTAISTFVSDGCHLSIGGFTVNRNPMAAVYEIIRQKKRKIHLYAHSNGQGVDELVGGGCVDRIEIAYGGNGRFAPTCIRFKRAVQEGSLLVEDYSNYQMTLRFLAGAMGVPCLPTRSSLGTDIFNKWGFSRELREQDPKLPNEKMVAADNPFGGWADTEKLVFVPAINPDVTIIHVQQADELGTSQIQGLPMADVEQAKAAKHLIVTCEKLVSSHEMKSQSDANQIPHFCVDAVVHVPGGAYPTACYNYYDYDPMFLNDYKKFASDDAMFAKYLNEYIHLVKNHQERLDIAGEERLAVIAADPRTGYAVNLDRK</sequence>
<protein>
    <submittedName>
        <fullName evidence="1">Glutaconate CoA-transferase subunit A</fullName>
    </submittedName>
</protein>
<dbReference type="PANTHER" id="PTHR43293:SF3">
    <property type="entry name" value="CHOLESTEROL RING-CLEAVING HYDROLASE IPDB SUBUNIT"/>
    <property type="match status" value="1"/>
</dbReference>
<evidence type="ECO:0000313" key="1">
    <source>
        <dbReference type="EMBL" id="SDP51979.1"/>
    </source>
</evidence>
<dbReference type="Proteomes" id="UP000199073">
    <property type="component" value="Unassembled WGS sequence"/>
</dbReference>
<dbReference type="AlphaFoldDB" id="A0A1H0TD96"/>
<dbReference type="SMART" id="SM00882">
    <property type="entry name" value="CoA_trans"/>
    <property type="match status" value="1"/>
</dbReference>
<accession>A0A1H0TD96</accession>
<dbReference type="Gene3D" id="3.30.30.40">
    <property type="match status" value="1"/>
</dbReference>
<dbReference type="STRING" id="91360.SAMN05660330_03043"/>
<dbReference type="Pfam" id="PF01144">
    <property type="entry name" value="CoA_trans"/>
    <property type="match status" value="1"/>
</dbReference>
<dbReference type="PANTHER" id="PTHR43293">
    <property type="entry name" value="ACETATE COA-TRANSFERASE YDIF"/>
    <property type="match status" value="1"/>
</dbReference>
<dbReference type="GO" id="GO:0008410">
    <property type="term" value="F:CoA-transferase activity"/>
    <property type="evidence" value="ECO:0007669"/>
    <property type="project" value="InterPro"/>
</dbReference>
<dbReference type="RefSeq" id="WP_092224330.1">
    <property type="nucleotide sequence ID" value="NZ_FNJI01000023.1"/>
</dbReference>
<keyword evidence="1" id="KW-0808">Transferase</keyword>
<evidence type="ECO:0000313" key="2">
    <source>
        <dbReference type="Proteomes" id="UP000199073"/>
    </source>
</evidence>
<organism evidence="1 2">
    <name type="scientific">Desulforhopalus singaporensis</name>
    <dbReference type="NCBI Taxonomy" id="91360"/>
    <lineage>
        <taxon>Bacteria</taxon>
        <taxon>Pseudomonadati</taxon>
        <taxon>Thermodesulfobacteriota</taxon>
        <taxon>Desulfobulbia</taxon>
        <taxon>Desulfobulbales</taxon>
        <taxon>Desulfocapsaceae</taxon>
        <taxon>Desulforhopalus</taxon>
    </lineage>
</organism>
<dbReference type="OrthoDB" id="9777193at2"/>
<dbReference type="Gene3D" id="3.40.1080.10">
    <property type="entry name" value="Glutaconate Coenzyme A-transferase"/>
    <property type="match status" value="1"/>
</dbReference>
<gene>
    <name evidence="1" type="ORF">SAMN05660330_03043</name>
</gene>
<dbReference type="InterPro" id="IPR004165">
    <property type="entry name" value="CoA_trans_fam_I"/>
</dbReference>
<proteinExistence type="predicted"/>